<evidence type="ECO:0000256" key="1">
    <source>
        <dbReference type="SAM" id="MobiDB-lite"/>
    </source>
</evidence>
<dbReference type="EMBL" id="JACHEW010000019">
    <property type="protein sequence ID" value="MBB6017826.1"/>
    <property type="molecule type" value="Genomic_DNA"/>
</dbReference>
<keyword evidence="3" id="KW-1185">Reference proteome</keyword>
<reference evidence="2 3" key="1">
    <citation type="submission" date="2020-08" db="EMBL/GenBank/DDBJ databases">
        <title>Genomic Encyclopedia of Type Strains, Phase IV (KMG-IV): sequencing the most valuable type-strain genomes for metagenomic binning, comparative biology and taxonomic classification.</title>
        <authorList>
            <person name="Goeker M."/>
        </authorList>
    </citation>
    <scope>NUCLEOTIDE SEQUENCE [LARGE SCALE GENOMIC DNA]</scope>
    <source>
        <strain evidence="2 3">DSM 12027</strain>
    </source>
</reference>
<organism evidence="2 3">
    <name type="scientific">Deinococcus radiopugnans ATCC 19172</name>
    <dbReference type="NCBI Taxonomy" id="585398"/>
    <lineage>
        <taxon>Bacteria</taxon>
        <taxon>Thermotogati</taxon>
        <taxon>Deinococcota</taxon>
        <taxon>Deinococci</taxon>
        <taxon>Deinococcales</taxon>
        <taxon>Deinococcaceae</taxon>
        <taxon>Deinococcus</taxon>
    </lineage>
</organism>
<evidence type="ECO:0000313" key="2">
    <source>
        <dbReference type="EMBL" id="MBB6017826.1"/>
    </source>
</evidence>
<dbReference type="Proteomes" id="UP000629870">
    <property type="component" value="Unassembled WGS sequence"/>
</dbReference>
<protein>
    <submittedName>
        <fullName evidence="2">Uncharacterized protein</fullName>
    </submittedName>
</protein>
<sequence>MKAPCSGRTRAISTTLSVSPVASGPDSWPAPCGETLDGANIETLG</sequence>
<feature type="region of interest" description="Disordered" evidence="1">
    <location>
        <begin position="16"/>
        <end position="45"/>
    </location>
</feature>
<proteinExistence type="predicted"/>
<accession>A0ABR6NUV7</accession>
<dbReference type="RefSeq" id="WP_170213973.1">
    <property type="nucleotide sequence ID" value="NZ_JACHEW010000019.1"/>
</dbReference>
<name>A0ABR6NUV7_9DEIO</name>
<comment type="caution">
    <text evidence="2">The sequence shown here is derived from an EMBL/GenBank/DDBJ whole genome shotgun (WGS) entry which is preliminary data.</text>
</comment>
<evidence type="ECO:0000313" key="3">
    <source>
        <dbReference type="Proteomes" id="UP000629870"/>
    </source>
</evidence>
<gene>
    <name evidence="2" type="ORF">HNQ04_003097</name>
</gene>